<dbReference type="EMBL" id="JBJUIK010000001">
    <property type="protein sequence ID" value="KAL3538260.1"/>
    <property type="molecule type" value="Genomic_DNA"/>
</dbReference>
<dbReference type="SUPFAM" id="SSF55874">
    <property type="entry name" value="ATPase domain of HSP90 chaperone/DNA topoisomerase II/histidine kinase"/>
    <property type="match status" value="1"/>
</dbReference>
<protein>
    <recommendedName>
        <fullName evidence="2">histidine kinase</fullName>
        <ecNumber evidence="2">2.7.13.3</ecNumber>
    </recommendedName>
</protein>
<dbReference type="SMART" id="SM00387">
    <property type="entry name" value="HATPase_c"/>
    <property type="match status" value="1"/>
</dbReference>
<dbReference type="EC" id="2.7.13.3" evidence="2"/>
<dbReference type="InterPro" id="IPR003661">
    <property type="entry name" value="HisK_dim/P_dom"/>
</dbReference>
<keyword evidence="6" id="KW-0472">Membrane</keyword>
<accession>A0ABD3B3Y4</accession>
<dbReference type="Pfam" id="PF00072">
    <property type="entry name" value="Response_reg"/>
    <property type="match status" value="1"/>
</dbReference>
<feature type="compositionally biased region" description="Low complexity" evidence="5">
    <location>
        <begin position="812"/>
        <end position="821"/>
    </location>
</feature>
<keyword evidence="6" id="KW-0812">Transmembrane</keyword>
<keyword evidence="3 4" id="KW-0597">Phosphoprotein</keyword>
<evidence type="ECO:0000259" key="7">
    <source>
        <dbReference type="PROSITE" id="PS50109"/>
    </source>
</evidence>
<dbReference type="Gene3D" id="3.40.50.2300">
    <property type="match status" value="1"/>
</dbReference>
<dbReference type="Proteomes" id="UP001630127">
    <property type="component" value="Unassembled WGS sequence"/>
</dbReference>
<dbReference type="PANTHER" id="PTHR43719">
    <property type="entry name" value="TWO-COMPONENT HISTIDINE KINASE"/>
    <property type="match status" value="1"/>
</dbReference>
<evidence type="ECO:0000313" key="10">
    <source>
        <dbReference type="Proteomes" id="UP001630127"/>
    </source>
</evidence>
<reference evidence="9 10" key="1">
    <citation type="submission" date="2024-11" db="EMBL/GenBank/DDBJ databases">
        <title>A near-complete genome assembly of Cinchona calisaya.</title>
        <authorList>
            <person name="Lian D.C."/>
            <person name="Zhao X.W."/>
            <person name="Wei L."/>
        </authorList>
    </citation>
    <scope>NUCLEOTIDE SEQUENCE [LARGE SCALE GENOMIC DNA]</scope>
    <source>
        <tissue evidence="9">Nenye</tissue>
    </source>
</reference>
<name>A0ABD3B3Y4_9GENT</name>
<dbReference type="PROSITE" id="PS50109">
    <property type="entry name" value="HIS_KIN"/>
    <property type="match status" value="1"/>
</dbReference>
<evidence type="ECO:0000256" key="1">
    <source>
        <dbReference type="ARBA" id="ARBA00000085"/>
    </source>
</evidence>
<evidence type="ECO:0000256" key="2">
    <source>
        <dbReference type="ARBA" id="ARBA00012438"/>
    </source>
</evidence>
<dbReference type="PANTHER" id="PTHR43719:SF50">
    <property type="entry name" value="HISTIDINE KINASE CKI1-LIKE ISOFORM X1"/>
    <property type="match status" value="1"/>
</dbReference>
<dbReference type="InterPro" id="IPR001789">
    <property type="entry name" value="Sig_transdc_resp-reg_receiver"/>
</dbReference>
<dbReference type="InterPro" id="IPR050956">
    <property type="entry name" value="2C_system_His_kinase"/>
</dbReference>
<feature type="transmembrane region" description="Helical" evidence="6">
    <location>
        <begin position="62"/>
        <end position="82"/>
    </location>
</feature>
<feature type="region of interest" description="Disordered" evidence="5">
    <location>
        <begin position="803"/>
        <end position="828"/>
    </location>
</feature>
<dbReference type="GO" id="GO:0004673">
    <property type="term" value="F:protein histidine kinase activity"/>
    <property type="evidence" value="ECO:0007669"/>
    <property type="project" value="UniProtKB-EC"/>
</dbReference>
<evidence type="ECO:0000259" key="8">
    <source>
        <dbReference type="PROSITE" id="PS50110"/>
    </source>
</evidence>
<dbReference type="SMART" id="SM00388">
    <property type="entry name" value="HisKA"/>
    <property type="match status" value="1"/>
</dbReference>
<evidence type="ECO:0000256" key="4">
    <source>
        <dbReference type="PROSITE-ProRule" id="PRU00169"/>
    </source>
</evidence>
<dbReference type="SUPFAM" id="SSF52172">
    <property type="entry name" value="CheY-like"/>
    <property type="match status" value="1"/>
</dbReference>
<comment type="caution">
    <text evidence="9">The sequence shown here is derived from an EMBL/GenBank/DDBJ whole genome shotgun (WGS) entry which is preliminary data.</text>
</comment>
<evidence type="ECO:0000256" key="6">
    <source>
        <dbReference type="SAM" id="Phobius"/>
    </source>
</evidence>
<comment type="catalytic activity">
    <reaction evidence="1">
        <text>ATP + protein L-histidine = ADP + protein N-phospho-L-histidine.</text>
        <dbReference type="EC" id="2.7.13.3"/>
    </reaction>
</comment>
<dbReference type="SMART" id="SM00448">
    <property type="entry name" value="REC"/>
    <property type="match status" value="1"/>
</dbReference>
<dbReference type="InterPro" id="IPR036890">
    <property type="entry name" value="HATPase_C_sf"/>
</dbReference>
<dbReference type="Gene3D" id="3.30.565.10">
    <property type="entry name" value="Histidine kinase-like ATPase, C-terminal domain"/>
    <property type="match status" value="1"/>
</dbReference>
<evidence type="ECO:0000256" key="3">
    <source>
        <dbReference type="ARBA" id="ARBA00022553"/>
    </source>
</evidence>
<dbReference type="CDD" id="cd17546">
    <property type="entry name" value="REC_hyHK_CKI1_RcsC-like"/>
    <property type="match status" value="1"/>
</dbReference>
<dbReference type="PROSITE" id="PS50110">
    <property type="entry name" value="RESPONSE_REGULATORY"/>
    <property type="match status" value="1"/>
</dbReference>
<dbReference type="InterPro" id="IPR011006">
    <property type="entry name" value="CheY-like_superfamily"/>
</dbReference>
<feature type="transmembrane region" description="Helical" evidence="6">
    <location>
        <begin position="20"/>
        <end position="42"/>
    </location>
</feature>
<organism evidence="9 10">
    <name type="scientific">Cinchona calisaya</name>
    <dbReference type="NCBI Taxonomy" id="153742"/>
    <lineage>
        <taxon>Eukaryota</taxon>
        <taxon>Viridiplantae</taxon>
        <taxon>Streptophyta</taxon>
        <taxon>Embryophyta</taxon>
        <taxon>Tracheophyta</taxon>
        <taxon>Spermatophyta</taxon>
        <taxon>Magnoliopsida</taxon>
        <taxon>eudicotyledons</taxon>
        <taxon>Gunneridae</taxon>
        <taxon>Pentapetalae</taxon>
        <taxon>asterids</taxon>
        <taxon>lamiids</taxon>
        <taxon>Gentianales</taxon>
        <taxon>Rubiaceae</taxon>
        <taxon>Cinchonoideae</taxon>
        <taxon>Cinchoneae</taxon>
        <taxon>Cinchona</taxon>
    </lineage>
</organism>
<feature type="domain" description="Histidine kinase" evidence="7">
    <location>
        <begin position="455"/>
        <end position="721"/>
    </location>
</feature>
<keyword evidence="10" id="KW-1185">Reference proteome</keyword>
<dbReference type="Gene3D" id="1.10.287.130">
    <property type="match status" value="1"/>
</dbReference>
<dbReference type="InterPro" id="IPR036097">
    <property type="entry name" value="HisK_dim/P_sf"/>
</dbReference>
<sequence>MILTEDVLVFEGHSESPFAVRSYIVVDFLSQLAVSLGLEISIRMRLRFNRMRPCLRISIRPLFFLILLGFSIFIVTYVPVLINQTGSNLRSEVDEVYNKTISEIENSAKMLLPLNSSALNLARALSISLNGTEISFSIIQAKITPPLFQALATIPRVAEVSYTGLDRLAFSYYLDNDQTLAVFSNTSSSSLSYIQPVNRDTGKLFGEAVSSNSTHTFNLTWFQFYSNWPFNKSSLPEGSDRTTQHLSLEMGKNARNLLFKTTVPMDGRGQISIGFPAAEVNNQFSHVDFHGGHLHLATNDGKVLVESKLPDAQISVDNGTVSLILKKPNGDHEDLLGKVSCKSDDGDSVYLDVKIREKKHKFYCSTITVAGVDSVYALIFPADGMEAAALRNNKLAIFLVVLMVVGTVISLGIFILLIVKAARTEIVLCDALIKQKESTQQAERKSMSKTNAFAMNSHDLRSSLAVITNLIDVCRQEAAPNSSLATNLFYIKTYVLDLLGLLNTVLDQSKIEAGKIELVEEEFNLAQVLEEVVDMYYPVGMKKGVDIILDPCDGSILKFNLVRGDRQRLKEILENLLSNAIKFTSEGHVVVRITIRKTSEENAIIASNSKSILKCLLCYKNTGSLRSLDDIHTVHENPNCMEFIFEVEDTGCGIPKERQKSVFENYVQVKPASEESGQKGWGLGLGIVQSLVRLMGGEIKIVDKENGERGTCFRFNIFLTTCNPVSDDTHEHGNHIPDGASSTDLLRRSHVTRLEGSHVVLLLSGKERRKVSKKVIENFGIKVSVVERSKDLERILDRMTERMEFSSERSESSSNENLSTSCNINEGCSGTKDGQDSILPQRKSWNSKGLHNFILIVVDAVAGSSLDVISVLSNFKKEQCKVVWLENHLIRNSNSSQLEKEMPLPDGIYKVNKTLHGSILYQVLGLLPEFGGAFPPASFKFKGEVLQEIGSSTELEPSIRYTQSSSNVGVQECIISPDQTQQLQEIVIHDQTNDQSTSTVLKGKAILIVDDQGPLRLIGSATLSKLGAKVDVCENGRLAFDKVYKALNDEGGIHQKALPYDYILMDCQMPVMDGYQATRLIREEEKLHGIHIPIFALTANTPDENNSNIVDAGMDFHLCKPFQVVKLLDAIKAFECKSEH</sequence>
<dbReference type="SUPFAM" id="SSF47384">
    <property type="entry name" value="Homodimeric domain of signal transducing histidine kinase"/>
    <property type="match status" value="1"/>
</dbReference>
<keyword evidence="6" id="KW-1133">Transmembrane helix</keyword>
<feature type="transmembrane region" description="Helical" evidence="6">
    <location>
        <begin position="395"/>
        <end position="419"/>
    </location>
</feature>
<dbReference type="GO" id="GO:0007165">
    <property type="term" value="P:signal transduction"/>
    <property type="evidence" value="ECO:0007669"/>
    <property type="project" value="UniProtKB-ARBA"/>
</dbReference>
<feature type="modified residue" description="4-aspartylphosphate" evidence="4">
    <location>
        <position position="1066"/>
    </location>
</feature>
<dbReference type="Pfam" id="PF02518">
    <property type="entry name" value="HATPase_c"/>
    <property type="match status" value="1"/>
</dbReference>
<evidence type="ECO:0000256" key="5">
    <source>
        <dbReference type="SAM" id="MobiDB-lite"/>
    </source>
</evidence>
<dbReference type="AlphaFoldDB" id="A0ABD3B3Y4"/>
<dbReference type="InterPro" id="IPR005467">
    <property type="entry name" value="His_kinase_dom"/>
</dbReference>
<gene>
    <name evidence="9" type="ORF">ACH5RR_001626</name>
</gene>
<dbReference type="InterPro" id="IPR004358">
    <property type="entry name" value="Sig_transdc_His_kin-like_C"/>
</dbReference>
<evidence type="ECO:0000313" key="9">
    <source>
        <dbReference type="EMBL" id="KAL3538260.1"/>
    </source>
</evidence>
<dbReference type="PRINTS" id="PR00344">
    <property type="entry name" value="BCTRLSENSOR"/>
</dbReference>
<feature type="domain" description="Response regulatory" evidence="8">
    <location>
        <begin position="1005"/>
        <end position="1135"/>
    </location>
</feature>
<dbReference type="InterPro" id="IPR003594">
    <property type="entry name" value="HATPase_dom"/>
</dbReference>
<proteinExistence type="predicted"/>